<proteinExistence type="predicted"/>
<reference evidence="1" key="1">
    <citation type="submission" date="2021-01" db="EMBL/GenBank/DDBJ databases">
        <authorList>
            <person name="Corre E."/>
            <person name="Pelletier E."/>
            <person name="Niang G."/>
            <person name="Scheremetjew M."/>
            <person name="Finn R."/>
            <person name="Kale V."/>
            <person name="Holt S."/>
            <person name="Cochrane G."/>
            <person name="Meng A."/>
            <person name="Brown T."/>
            <person name="Cohen L."/>
        </authorList>
    </citation>
    <scope>NUCLEOTIDE SEQUENCE</scope>
    <source>
        <strain evidence="1">SoJaBio B1-5/56/2</strain>
    </source>
</reference>
<evidence type="ECO:0000313" key="1">
    <source>
        <dbReference type="EMBL" id="CAE2275561.1"/>
    </source>
</evidence>
<name>A0A7S4JWP3_9EUKA</name>
<sequence length="112" mass="12565">MYEGPWALFPPNTYNIISSPPPECFIAKMDAIDQHKSQCGRTRYDKAADSLSVLRGSLVPEQDLVGFGGNPPKLQEKVELFLHHQLANTTDVQFLLDQFAAHQVPVRKTSKK</sequence>
<organism evidence="1">
    <name type="scientific">Paramoeba aestuarina</name>
    <dbReference type="NCBI Taxonomy" id="180227"/>
    <lineage>
        <taxon>Eukaryota</taxon>
        <taxon>Amoebozoa</taxon>
        <taxon>Discosea</taxon>
        <taxon>Flabellinia</taxon>
        <taxon>Dactylopodida</taxon>
        <taxon>Paramoebidae</taxon>
        <taxon>Paramoeba</taxon>
    </lineage>
</organism>
<dbReference type="AlphaFoldDB" id="A0A7S4JWP3"/>
<accession>A0A7S4JWP3</accession>
<protein>
    <submittedName>
        <fullName evidence="1">Uncharacterized protein</fullName>
    </submittedName>
</protein>
<dbReference type="EMBL" id="HBKR01003806">
    <property type="protein sequence ID" value="CAE2275561.1"/>
    <property type="molecule type" value="Transcribed_RNA"/>
</dbReference>
<gene>
    <name evidence="1" type="ORF">NAES01612_LOCUS2522</name>
</gene>